<dbReference type="eggNOG" id="COG3637">
    <property type="taxonomic scope" value="Bacteria"/>
</dbReference>
<reference evidence="4 5" key="1">
    <citation type="journal article" date="2012" name="J. Bacteriol.">
        <title>Genome Sequence of Gallaecimonas xiamenensis Type Strain 3-C-1.</title>
        <authorList>
            <person name="Lai Q."/>
            <person name="Wang L."/>
            <person name="Wang W."/>
            <person name="Shao Z."/>
        </authorList>
    </citation>
    <scope>NUCLEOTIDE SEQUENCE [LARGE SCALE GENOMIC DNA]</scope>
    <source>
        <strain evidence="4 5">3-C-1</strain>
    </source>
</reference>
<dbReference type="SUPFAM" id="SSF56925">
    <property type="entry name" value="OMPA-like"/>
    <property type="match status" value="1"/>
</dbReference>
<accession>K2J5C9</accession>
<proteinExistence type="predicted"/>
<evidence type="ECO:0000256" key="2">
    <source>
        <dbReference type="SAM" id="SignalP"/>
    </source>
</evidence>
<keyword evidence="5" id="KW-1185">Reference proteome</keyword>
<dbReference type="EMBL" id="AMRI01000021">
    <property type="protein sequence ID" value="EKE70243.1"/>
    <property type="molecule type" value="Genomic_DNA"/>
</dbReference>
<protein>
    <recommendedName>
        <fullName evidence="3">Outer membrane protein beta-barrel domain-containing protein</fullName>
    </recommendedName>
</protein>
<evidence type="ECO:0000313" key="4">
    <source>
        <dbReference type="EMBL" id="EKE70243.1"/>
    </source>
</evidence>
<dbReference type="RefSeq" id="WP_008485641.1">
    <property type="nucleotide sequence ID" value="NZ_AMRI01000021.1"/>
</dbReference>
<sequence length="173" mass="18654">MKKYLPLLVASLISVPAMAAQPGLYGGAHYSAISLDSEDGENFDFGNLGGQLGYQFNDFLALEGRAAFSVQDDNISGTSIDVELQNNYGIYLLPQYHFNNVFSVYGLVGWTKAKLKVSGYGQSASDSDSDMGFGGGLKLAVSDQAHLFLEYAKLMEVEGDDIDAVTFGINFSF</sequence>
<dbReference type="InterPro" id="IPR027385">
    <property type="entry name" value="Beta-barrel_OMP"/>
</dbReference>
<feature type="chain" id="PRO_5003861236" description="Outer membrane protein beta-barrel domain-containing protein" evidence="2">
    <location>
        <begin position="20"/>
        <end position="173"/>
    </location>
</feature>
<dbReference type="STRING" id="745411.B3C1_14113"/>
<gene>
    <name evidence="4" type="ORF">B3C1_14113</name>
</gene>
<feature type="signal peptide" evidence="2">
    <location>
        <begin position="1"/>
        <end position="19"/>
    </location>
</feature>
<dbReference type="Proteomes" id="UP000006755">
    <property type="component" value="Unassembled WGS sequence"/>
</dbReference>
<evidence type="ECO:0000313" key="5">
    <source>
        <dbReference type="Proteomes" id="UP000006755"/>
    </source>
</evidence>
<dbReference type="Pfam" id="PF13505">
    <property type="entry name" value="OMP_b-brl"/>
    <property type="match status" value="1"/>
</dbReference>
<organism evidence="4 5">
    <name type="scientific">Gallaecimonas xiamenensis 3-C-1</name>
    <dbReference type="NCBI Taxonomy" id="745411"/>
    <lineage>
        <taxon>Bacteria</taxon>
        <taxon>Pseudomonadati</taxon>
        <taxon>Pseudomonadota</taxon>
        <taxon>Gammaproteobacteria</taxon>
        <taxon>Enterobacterales</taxon>
        <taxon>Gallaecimonadaceae</taxon>
        <taxon>Gallaecimonas</taxon>
    </lineage>
</organism>
<comment type="caution">
    <text evidence="4">The sequence shown here is derived from an EMBL/GenBank/DDBJ whole genome shotgun (WGS) entry which is preliminary data.</text>
</comment>
<evidence type="ECO:0000256" key="1">
    <source>
        <dbReference type="ARBA" id="ARBA00022729"/>
    </source>
</evidence>
<feature type="domain" description="Outer membrane protein beta-barrel" evidence="3">
    <location>
        <begin position="7"/>
        <end position="172"/>
    </location>
</feature>
<name>K2J5C9_9GAMM</name>
<dbReference type="InterPro" id="IPR011250">
    <property type="entry name" value="OMP/PagP_B-barrel"/>
</dbReference>
<keyword evidence="1 2" id="KW-0732">Signal</keyword>
<evidence type="ECO:0000259" key="3">
    <source>
        <dbReference type="Pfam" id="PF13505"/>
    </source>
</evidence>
<dbReference type="Gene3D" id="2.40.160.20">
    <property type="match status" value="1"/>
</dbReference>
<dbReference type="AlphaFoldDB" id="K2J5C9"/>